<protein>
    <submittedName>
        <fullName evidence="1">Uncharacterized protein</fullName>
    </submittedName>
</protein>
<dbReference type="InParanoid" id="A0A2H3DLT8"/>
<sequence length="78" mass="9237">MKSVSHFLLKSESHVNRLYQGDHTLPHATEDDPESWDTLFFLILARGDVELRADVDVATELEMFIWAYMHYMVYYFGH</sequence>
<dbReference type="Proteomes" id="UP000217790">
    <property type="component" value="Unassembled WGS sequence"/>
</dbReference>
<dbReference type="AlphaFoldDB" id="A0A2H3DLT8"/>
<evidence type="ECO:0000313" key="1">
    <source>
        <dbReference type="EMBL" id="PBK90057.1"/>
    </source>
</evidence>
<feature type="non-terminal residue" evidence="1">
    <location>
        <position position="78"/>
    </location>
</feature>
<gene>
    <name evidence="1" type="ORF">ARMGADRAFT_1014719</name>
</gene>
<dbReference type="EMBL" id="KZ293666">
    <property type="protein sequence ID" value="PBK90057.1"/>
    <property type="molecule type" value="Genomic_DNA"/>
</dbReference>
<keyword evidence="2" id="KW-1185">Reference proteome</keyword>
<proteinExistence type="predicted"/>
<reference evidence="2" key="1">
    <citation type="journal article" date="2017" name="Nat. Ecol. Evol.">
        <title>Genome expansion and lineage-specific genetic innovations in the forest pathogenic fungi Armillaria.</title>
        <authorList>
            <person name="Sipos G."/>
            <person name="Prasanna A.N."/>
            <person name="Walter M.C."/>
            <person name="O'Connor E."/>
            <person name="Balint B."/>
            <person name="Krizsan K."/>
            <person name="Kiss B."/>
            <person name="Hess J."/>
            <person name="Varga T."/>
            <person name="Slot J."/>
            <person name="Riley R."/>
            <person name="Boka B."/>
            <person name="Rigling D."/>
            <person name="Barry K."/>
            <person name="Lee J."/>
            <person name="Mihaltcheva S."/>
            <person name="LaButti K."/>
            <person name="Lipzen A."/>
            <person name="Waldron R."/>
            <person name="Moloney N.M."/>
            <person name="Sperisen C."/>
            <person name="Kredics L."/>
            <person name="Vagvoelgyi C."/>
            <person name="Patrignani A."/>
            <person name="Fitzpatrick D."/>
            <person name="Nagy I."/>
            <person name="Doyle S."/>
            <person name="Anderson J.B."/>
            <person name="Grigoriev I.V."/>
            <person name="Gueldener U."/>
            <person name="Muensterkoetter M."/>
            <person name="Nagy L.G."/>
        </authorList>
    </citation>
    <scope>NUCLEOTIDE SEQUENCE [LARGE SCALE GENOMIC DNA]</scope>
    <source>
        <strain evidence="2">Ar21-2</strain>
    </source>
</reference>
<organism evidence="1 2">
    <name type="scientific">Armillaria gallica</name>
    <name type="common">Bulbous honey fungus</name>
    <name type="synonym">Armillaria bulbosa</name>
    <dbReference type="NCBI Taxonomy" id="47427"/>
    <lineage>
        <taxon>Eukaryota</taxon>
        <taxon>Fungi</taxon>
        <taxon>Dikarya</taxon>
        <taxon>Basidiomycota</taxon>
        <taxon>Agaricomycotina</taxon>
        <taxon>Agaricomycetes</taxon>
        <taxon>Agaricomycetidae</taxon>
        <taxon>Agaricales</taxon>
        <taxon>Marasmiineae</taxon>
        <taxon>Physalacriaceae</taxon>
        <taxon>Armillaria</taxon>
    </lineage>
</organism>
<accession>A0A2H3DLT8</accession>
<evidence type="ECO:0000313" key="2">
    <source>
        <dbReference type="Proteomes" id="UP000217790"/>
    </source>
</evidence>
<name>A0A2H3DLT8_ARMGA</name>